<gene>
    <name evidence="2" type="ORF">BDN70DRAFT_902274</name>
</gene>
<feature type="compositionally biased region" description="Acidic residues" evidence="1">
    <location>
        <begin position="193"/>
        <end position="203"/>
    </location>
</feature>
<keyword evidence="3" id="KW-1185">Reference proteome</keyword>
<evidence type="ECO:0000313" key="3">
    <source>
        <dbReference type="Proteomes" id="UP000807469"/>
    </source>
</evidence>
<protein>
    <submittedName>
        <fullName evidence="2">Uncharacterized protein</fullName>
    </submittedName>
</protein>
<feature type="compositionally biased region" description="Low complexity" evidence="1">
    <location>
        <begin position="122"/>
        <end position="139"/>
    </location>
</feature>
<comment type="caution">
    <text evidence="2">The sequence shown here is derived from an EMBL/GenBank/DDBJ whole genome shotgun (WGS) entry which is preliminary data.</text>
</comment>
<feature type="compositionally biased region" description="Polar residues" evidence="1">
    <location>
        <begin position="318"/>
        <end position="331"/>
    </location>
</feature>
<dbReference type="OrthoDB" id="3130853at2759"/>
<dbReference type="EMBL" id="MU156140">
    <property type="protein sequence ID" value="KAF9470231.1"/>
    <property type="molecule type" value="Genomic_DNA"/>
</dbReference>
<dbReference type="AlphaFoldDB" id="A0A9P5YK42"/>
<organism evidence="2 3">
    <name type="scientific">Pholiota conissans</name>
    <dbReference type="NCBI Taxonomy" id="109636"/>
    <lineage>
        <taxon>Eukaryota</taxon>
        <taxon>Fungi</taxon>
        <taxon>Dikarya</taxon>
        <taxon>Basidiomycota</taxon>
        <taxon>Agaricomycotina</taxon>
        <taxon>Agaricomycetes</taxon>
        <taxon>Agaricomycetidae</taxon>
        <taxon>Agaricales</taxon>
        <taxon>Agaricineae</taxon>
        <taxon>Strophariaceae</taxon>
        <taxon>Pholiota</taxon>
    </lineage>
</organism>
<evidence type="ECO:0000313" key="2">
    <source>
        <dbReference type="EMBL" id="KAF9470231.1"/>
    </source>
</evidence>
<feature type="compositionally biased region" description="Polar residues" evidence="1">
    <location>
        <begin position="552"/>
        <end position="561"/>
    </location>
</feature>
<feature type="compositionally biased region" description="Acidic residues" evidence="1">
    <location>
        <begin position="592"/>
        <end position="602"/>
    </location>
</feature>
<feature type="region of interest" description="Disordered" evidence="1">
    <location>
        <begin position="541"/>
        <end position="615"/>
    </location>
</feature>
<proteinExistence type="predicted"/>
<feature type="region of interest" description="Disordered" evidence="1">
    <location>
        <begin position="314"/>
        <end position="335"/>
    </location>
</feature>
<reference evidence="2" key="1">
    <citation type="submission" date="2020-11" db="EMBL/GenBank/DDBJ databases">
        <authorList>
            <consortium name="DOE Joint Genome Institute"/>
            <person name="Ahrendt S."/>
            <person name="Riley R."/>
            <person name="Andreopoulos W."/>
            <person name="Labutti K."/>
            <person name="Pangilinan J."/>
            <person name="Ruiz-Duenas F.J."/>
            <person name="Barrasa J.M."/>
            <person name="Sanchez-Garcia M."/>
            <person name="Camarero S."/>
            <person name="Miyauchi S."/>
            <person name="Serrano A."/>
            <person name="Linde D."/>
            <person name="Babiker R."/>
            <person name="Drula E."/>
            <person name="Ayuso-Fernandez I."/>
            <person name="Pacheco R."/>
            <person name="Padilla G."/>
            <person name="Ferreira P."/>
            <person name="Barriuso J."/>
            <person name="Kellner H."/>
            <person name="Castanera R."/>
            <person name="Alfaro M."/>
            <person name="Ramirez L."/>
            <person name="Pisabarro A.G."/>
            <person name="Kuo A."/>
            <person name="Tritt A."/>
            <person name="Lipzen A."/>
            <person name="He G."/>
            <person name="Yan M."/>
            <person name="Ng V."/>
            <person name="Cullen D."/>
            <person name="Martin F."/>
            <person name="Rosso M.-N."/>
            <person name="Henrissat B."/>
            <person name="Hibbett D."/>
            <person name="Martinez A.T."/>
            <person name="Grigoriev I.V."/>
        </authorList>
    </citation>
    <scope>NUCLEOTIDE SEQUENCE</scope>
    <source>
        <strain evidence="2">CIRM-BRFM 674</strain>
    </source>
</reference>
<evidence type="ECO:0000256" key="1">
    <source>
        <dbReference type="SAM" id="MobiDB-lite"/>
    </source>
</evidence>
<accession>A0A9P5YK42</accession>
<dbReference type="Proteomes" id="UP000807469">
    <property type="component" value="Unassembled WGS sequence"/>
</dbReference>
<feature type="compositionally biased region" description="Basic residues" evidence="1">
    <location>
        <begin position="268"/>
        <end position="277"/>
    </location>
</feature>
<feature type="region of interest" description="Disordered" evidence="1">
    <location>
        <begin position="120"/>
        <end position="296"/>
    </location>
</feature>
<sequence>MSNTDRFAPFRLQAISGLNALTKIPNLWTDEGEYYERIMLLLEELQPLLDDHCEVYPDDRLSCRSFMRLCYTASRLSEKVYDAASLPSSSWFFALKTDFTRHQSSLWTLDDALPGAIPPPAKFFKSKTPTTSSVVVSLPKPKPRTQGGTSKAIPPVSAPEPIRPKPKKRTREPSPPVEVIASSSEADPAPSGAEDDDQGEDAQDSNYQEPPAKRARRAPNKADIAPRATPSGSGAPIPKAATTKHKGKAPMPRVASPIIVVKSEKGLKPSKKVKVHPPKAPSPVPEHGAEAEGEVPELDTASQAVLDNSLAFTPARQKASSSTHPTSSDNGNPWDLPEDFLLSLNAASKPPSCPLTCGYGLQNSPMPCGFNGWFKSCDQCRAARRYSCGYLVEDDRFTNTLGRLRPWADLHPDLYVAALTELHCLNQEAEHLERLRRLNLQRLKALRDQVFLTHRLSNTFPLVLEKMGFGKDHLAATIFEALLGMDPADLSAQVEHAAAVAPLPTELFDTSFDPLLAATPVASAPPTPIPTVRALAPLSTPAAHANAPPGTPQSASRTSQHMVPPVETLNDDNNHDDDDEAPPSSELANSGEDGDDGEEPCGEADVNAFLLSSVD</sequence>
<name>A0A9P5YK42_9AGAR</name>